<dbReference type="Proteomes" id="UP000652761">
    <property type="component" value="Unassembled WGS sequence"/>
</dbReference>
<evidence type="ECO:0000259" key="1">
    <source>
        <dbReference type="Pfam" id="PF13952"/>
    </source>
</evidence>
<gene>
    <name evidence="2" type="ORF">Taro_025403</name>
</gene>
<comment type="caution">
    <text evidence="2">The sequence shown here is derived from an EMBL/GenBank/DDBJ whole genome shotgun (WGS) entry which is preliminary data.</text>
</comment>
<dbReference type="PANTHER" id="PTHR48258">
    <property type="entry name" value="DUF4218 DOMAIN-CONTAINING PROTEIN-RELATED"/>
    <property type="match status" value="1"/>
</dbReference>
<keyword evidence="3" id="KW-1185">Reference proteome</keyword>
<dbReference type="EMBL" id="NMUH01001484">
    <property type="protein sequence ID" value="MQL92771.1"/>
    <property type="molecule type" value="Genomic_DNA"/>
</dbReference>
<evidence type="ECO:0000313" key="2">
    <source>
        <dbReference type="EMBL" id="MQL92771.1"/>
    </source>
</evidence>
<sequence>MGPIQSQEEHPNSATESACNLCKRGAVSEELYALARGPDKQVLTHHGWCINGFLFHTIQAERHFKTQNSRVVVQGDEETSNITYHGQLTDIIVLQYIGRRHVTLFKCAWFEVSSQARGYREDRYGFISLNFSRHLKTNEPYILACQAAQATSERNKVNRSKQEPVKDKLEELASQSCHSPIASTIEEM</sequence>
<reference evidence="2" key="1">
    <citation type="submission" date="2017-07" db="EMBL/GenBank/DDBJ databases">
        <title>Taro Niue Genome Assembly and Annotation.</title>
        <authorList>
            <person name="Atibalentja N."/>
            <person name="Keating K."/>
            <person name="Fields C.J."/>
        </authorList>
    </citation>
    <scope>NUCLEOTIDE SEQUENCE</scope>
    <source>
        <strain evidence="2">Niue_2</strain>
        <tissue evidence="2">Leaf</tissue>
    </source>
</reference>
<dbReference type="AlphaFoldDB" id="A0A843V8S9"/>
<dbReference type="Pfam" id="PF13952">
    <property type="entry name" value="DUF4216"/>
    <property type="match status" value="1"/>
</dbReference>
<proteinExistence type="predicted"/>
<name>A0A843V8S9_COLES</name>
<dbReference type="PANTHER" id="PTHR48258:SF3">
    <property type="entry name" value="FK506-BINDING PROTEIN 4-LIKE ISOFORM X1"/>
    <property type="match status" value="1"/>
</dbReference>
<dbReference type="OrthoDB" id="693432at2759"/>
<accession>A0A843V8S9</accession>
<organism evidence="2 3">
    <name type="scientific">Colocasia esculenta</name>
    <name type="common">Wild taro</name>
    <name type="synonym">Arum esculentum</name>
    <dbReference type="NCBI Taxonomy" id="4460"/>
    <lineage>
        <taxon>Eukaryota</taxon>
        <taxon>Viridiplantae</taxon>
        <taxon>Streptophyta</taxon>
        <taxon>Embryophyta</taxon>
        <taxon>Tracheophyta</taxon>
        <taxon>Spermatophyta</taxon>
        <taxon>Magnoliopsida</taxon>
        <taxon>Liliopsida</taxon>
        <taxon>Araceae</taxon>
        <taxon>Aroideae</taxon>
        <taxon>Colocasieae</taxon>
        <taxon>Colocasia</taxon>
    </lineage>
</organism>
<protein>
    <recommendedName>
        <fullName evidence="1">DUF4216 domain-containing protein</fullName>
    </recommendedName>
</protein>
<feature type="domain" description="DUF4216" evidence="1">
    <location>
        <begin position="94"/>
        <end position="149"/>
    </location>
</feature>
<dbReference type="InterPro" id="IPR025312">
    <property type="entry name" value="DUF4216"/>
</dbReference>
<evidence type="ECO:0000313" key="3">
    <source>
        <dbReference type="Proteomes" id="UP000652761"/>
    </source>
</evidence>